<feature type="region of interest" description="Disordered" evidence="1">
    <location>
        <begin position="49"/>
        <end position="68"/>
    </location>
</feature>
<feature type="region of interest" description="Disordered" evidence="1">
    <location>
        <begin position="90"/>
        <end position="165"/>
    </location>
</feature>
<evidence type="ECO:0000313" key="2">
    <source>
        <dbReference type="EMBL" id="KAL1122569.1"/>
    </source>
</evidence>
<dbReference type="AlphaFoldDB" id="A0ABD0Y7D5"/>
<name>A0ABD0Y7D5_9HEMI</name>
<dbReference type="Proteomes" id="UP001558652">
    <property type="component" value="Unassembled WGS sequence"/>
</dbReference>
<accession>A0ABD0Y7D5</accession>
<keyword evidence="3" id="KW-1185">Reference proteome</keyword>
<comment type="caution">
    <text evidence="2">The sequence shown here is derived from an EMBL/GenBank/DDBJ whole genome shotgun (WGS) entry which is preliminary data.</text>
</comment>
<proteinExistence type="predicted"/>
<protein>
    <recommendedName>
        <fullName evidence="4">DUF5641 domain-containing protein</fullName>
    </recommendedName>
</protein>
<evidence type="ECO:0000313" key="3">
    <source>
        <dbReference type="Proteomes" id="UP001558652"/>
    </source>
</evidence>
<reference evidence="2 3" key="1">
    <citation type="submission" date="2024-07" db="EMBL/GenBank/DDBJ databases">
        <title>Chromosome-level genome assembly of the water stick insect Ranatra chinensis (Heteroptera: Nepidae).</title>
        <authorList>
            <person name="Liu X."/>
        </authorList>
    </citation>
    <scope>NUCLEOTIDE SEQUENCE [LARGE SCALE GENOMIC DNA]</scope>
    <source>
        <strain evidence="2">Cailab_2021Rc</strain>
        <tissue evidence="2">Muscle</tissue>
    </source>
</reference>
<feature type="region of interest" description="Disordered" evidence="1">
    <location>
        <begin position="1"/>
        <end position="20"/>
    </location>
</feature>
<gene>
    <name evidence="2" type="ORF">AAG570_002899</name>
</gene>
<evidence type="ECO:0000256" key="1">
    <source>
        <dbReference type="SAM" id="MobiDB-lite"/>
    </source>
</evidence>
<sequence length="165" mass="17872">MATDHANFKSFSKQVRPETHLAPGGRSLHLILHSTEEVDWKVGKLLRTTGGEGRGPKTLAPGGHPIEAAEQRVAPGKGGRLRGERSLILATAPSLKGTNRDRNGNFPGSSVEPTAHERPFWGLGAVRLTDPPPHHHTSRNDATPTPPRRHPSRRTDNPGRLLTPS</sequence>
<dbReference type="EMBL" id="JBFDAA010000013">
    <property type="protein sequence ID" value="KAL1122569.1"/>
    <property type="molecule type" value="Genomic_DNA"/>
</dbReference>
<evidence type="ECO:0008006" key="4">
    <source>
        <dbReference type="Google" id="ProtNLM"/>
    </source>
</evidence>
<organism evidence="2 3">
    <name type="scientific">Ranatra chinensis</name>
    <dbReference type="NCBI Taxonomy" id="642074"/>
    <lineage>
        <taxon>Eukaryota</taxon>
        <taxon>Metazoa</taxon>
        <taxon>Ecdysozoa</taxon>
        <taxon>Arthropoda</taxon>
        <taxon>Hexapoda</taxon>
        <taxon>Insecta</taxon>
        <taxon>Pterygota</taxon>
        <taxon>Neoptera</taxon>
        <taxon>Paraneoptera</taxon>
        <taxon>Hemiptera</taxon>
        <taxon>Heteroptera</taxon>
        <taxon>Panheteroptera</taxon>
        <taxon>Nepomorpha</taxon>
        <taxon>Nepidae</taxon>
        <taxon>Ranatrinae</taxon>
        <taxon>Ranatra</taxon>
    </lineage>
</organism>